<keyword evidence="2" id="KW-1185">Reference proteome</keyword>
<evidence type="ECO:0000313" key="2">
    <source>
        <dbReference type="Proteomes" id="UP000289738"/>
    </source>
</evidence>
<protein>
    <recommendedName>
        <fullName evidence="3">RNase H type-1 domain-containing protein</fullName>
    </recommendedName>
</protein>
<accession>A0A444X5V8</accession>
<dbReference type="InterPro" id="IPR052929">
    <property type="entry name" value="RNase_H-like_EbsB-rel"/>
</dbReference>
<dbReference type="Proteomes" id="UP000289738">
    <property type="component" value="Chromosome B10"/>
</dbReference>
<gene>
    <name evidence="1" type="ORF">Ahy_B10g104566</name>
</gene>
<evidence type="ECO:0008006" key="3">
    <source>
        <dbReference type="Google" id="ProtNLM"/>
    </source>
</evidence>
<organism evidence="1 2">
    <name type="scientific">Arachis hypogaea</name>
    <name type="common">Peanut</name>
    <dbReference type="NCBI Taxonomy" id="3818"/>
    <lineage>
        <taxon>Eukaryota</taxon>
        <taxon>Viridiplantae</taxon>
        <taxon>Streptophyta</taxon>
        <taxon>Embryophyta</taxon>
        <taxon>Tracheophyta</taxon>
        <taxon>Spermatophyta</taxon>
        <taxon>Magnoliopsida</taxon>
        <taxon>eudicotyledons</taxon>
        <taxon>Gunneridae</taxon>
        <taxon>Pentapetalae</taxon>
        <taxon>rosids</taxon>
        <taxon>fabids</taxon>
        <taxon>Fabales</taxon>
        <taxon>Fabaceae</taxon>
        <taxon>Papilionoideae</taxon>
        <taxon>50 kb inversion clade</taxon>
        <taxon>dalbergioids sensu lato</taxon>
        <taxon>Dalbergieae</taxon>
        <taxon>Pterocarpus clade</taxon>
        <taxon>Arachis</taxon>
    </lineage>
</organism>
<sequence length="168" mass="18695">METEFANFAEEPAISSIHDTRTVRRVTWRPPPPGLIKCNVDATFLKVFSGGATTAVFRDHVGNLLTASNSKIAASSPLAAEALTFDTHPSFKIKSLNCRNSSYFGRHFGISVKYLKLWVYLGNALAHEVAKLTADGSLRQNWLRCKSQIIMNILKEEHYISLQLANKS</sequence>
<comment type="caution">
    <text evidence="1">The sequence shown here is derived from an EMBL/GenBank/DDBJ whole genome shotgun (WGS) entry which is preliminary data.</text>
</comment>
<dbReference type="PANTHER" id="PTHR47074">
    <property type="entry name" value="BNAC02G40300D PROTEIN"/>
    <property type="match status" value="1"/>
</dbReference>
<name>A0A444X5V8_ARAHY</name>
<reference evidence="1 2" key="1">
    <citation type="submission" date="2019-01" db="EMBL/GenBank/DDBJ databases">
        <title>Sequencing of cultivated peanut Arachis hypogaea provides insights into genome evolution and oil improvement.</title>
        <authorList>
            <person name="Chen X."/>
        </authorList>
    </citation>
    <scope>NUCLEOTIDE SEQUENCE [LARGE SCALE GENOMIC DNA]</scope>
    <source>
        <strain evidence="2">cv. Fuhuasheng</strain>
        <tissue evidence="1">Leaves</tissue>
    </source>
</reference>
<dbReference type="PANTHER" id="PTHR47074:SF11">
    <property type="entry name" value="REVERSE TRANSCRIPTASE-LIKE PROTEIN"/>
    <property type="match status" value="1"/>
</dbReference>
<proteinExistence type="predicted"/>
<evidence type="ECO:0000313" key="1">
    <source>
        <dbReference type="EMBL" id="RYQ85065.1"/>
    </source>
</evidence>
<dbReference type="EMBL" id="SDMP01000020">
    <property type="protein sequence ID" value="RYQ85065.1"/>
    <property type="molecule type" value="Genomic_DNA"/>
</dbReference>
<dbReference type="AlphaFoldDB" id="A0A444X5V8"/>